<sequence>MAQKLSKNQEIIFPDESHFVIQEILKKYKLHREPKEIMEKLAQELKEAQTFKEKEKITGKQPERKIARLIKDMAEEKIMIKDFPEELRQIFNISPKIAKDLAKDLEKNVLTFARKVVIEREITPLTRKRVPIKPLPVAPPPPEESLKTPAPSEPETVPPKIEKPETPLEEEKPMPRKEDTYREPFE</sequence>
<accession>A0A0F9XXL1</accession>
<organism evidence="2">
    <name type="scientific">marine sediment metagenome</name>
    <dbReference type="NCBI Taxonomy" id="412755"/>
    <lineage>
        <taxon>unclassified sequences</taxon>
        <taxon>metagenomes</taxon>
        <taxon>ecological metagenomes</taxon>
    </lineage>
</organism>
<feature type="compositionally biased region" description="Pro residues" evidence="1">
    <location>
        <begin position="133"/>
        <end position="143"/>
    </location>
</feature>
<dbReference type="AlphaFoldDB" id="A0A0F9XXL1"/>
<evidence type="ECO:0000313" key="2">
    <source>
        <dbReference type="EMBL" id="KKN97133.1"/>
    </source>
</evidence>
<comment type="caution">
    <text evidence="2">The sequence shown here is derived from an EMBL/GenBank/DDBJ whole genome shotgun (WGS) entry which is preliminary data.</text>
</comment>
<proteinExistence type="predicted"/>
<gene>
    <name evidence="2" type="ORF">LCGC14_0160910</name>
</gene>
<dbReference type="EMBL" id="LAZR01000060">
    <property type="protein sequence ID" value="KKN97133.1"/>
    <property type="molecule type" value="Genomic_DNA"/>
</dbReference>
<feature type="compositionally biased region" description="Basic and acidic residues" evidence="1">
    <location>
        <begin position="160"/>
        <end position="186"/>
    </location>
</feature>
<evidence type="ECO:0000256" key="1">
    <source>
        <dbReference type="SAM" id="MobiDB-lite"/>
    </source>
</evidence>
<name>A0A0F9XXL1_9ZZZZ</name>
<protein>
    <submittedName>
        <fullName evidence="2">Uncharacterized protein</fullName>
    </submittedName>
</protein>
<feature type="region of interest" description="Disordered" evidence="1">
    <location>
        <begin position="128"/>
        <end position="186"/>
    </location>
</feature>
<reference evidence="2" key="1">
    <citation type="journal article" date="2015" name="Nature">
        <title>Complex archaea that bridge the gap between prokaryotes and eukaryotes.</title>
        <authorList>
            <person name="Spang A."/>
            <person name="Saw J.H."/>
            <person name="Jorgensen S.L."/>
            <person name="Zaremba-Niedzwiedzka K."/>
            <person name="Martijn J."/>
            <person name="Lind A.E."/>
            <person name="van Eijk R."/>
            <person name="Schleper C."/>
            <person name="Guy L."/>
            <person name="Ettema T.J."/>
        </authorList>
    </citation>
    <scope>NUCLEOTIDE SEQUENCE</scope>
</reference>